<sequence>MNPFSKSFSLYCMTSNQNQHDSRKNTKTLTKTNLKKPTLYKVLMLNDDFTPMNFVIYTLETIFRKTTENAVSIMLKIHHNGIGICGIFTYEVAETKVMQVMNLAKQHQYPLQCLLEKE</sequence>
<protein>
    <recommendedName>
        <fullName evidence="1">ATP-dependent Clp protease adapter protein ClpS</fullName>
    </recommendedName>
</protein>
<dbReference type="Pfam" id="PF02617">
    <property type="entry name" value="ClpS"/>
    <property type="match status" value="1"/>
</dbReference>
<dbReference type="HAMAP" id="MF_00302">
    <property type="entry name" value="ClpS"/>
    <property type="match status" value="1"/>
</dbReference>
<dbReference type="GO" id="GO:0030163">
    <property type="term" value="P:protein catabolic process"/>
    <property type="evidence" value="ECO:0007669"/>
    <property type="project" value="InterPro"/>
</dbReference>
<dbReference type="GO" id="GO:0008233">
    <property type="term" value="F:peptidase activity"/>
    <property type="evidence" value="ECO:0007669"/>
    <property type="project" value="UniProtKB-KW"/>
</dbReference>
<accession>A0A318N109</accession>
<keyword evidence="3" id="KW-0378">Hydrolase</keyword>
<dbReference type="SUPFAM" id="SSF54736">
    <property type="entry name" value="ClpS-like"/>
    <property type="match status" value="1"/>
</dbReference>
<dbReference type="Proteomes" id="UP000247565">
    <property type="component" value="Unassembled WGS sequence"/>
</dbReference>
<evidence type="ECO:0000313" key="4">
    <source>
        <dbReference type="Proteomes" id="UP000247565"/>
    </source>
</evidence>
<evidence type="ECO:0000256" key="1">
    <source>
        <dbReference type="HAMAP-Rule" id="MF_00302"/>
    </source>
</evidence>
<comment type="function">
    <text evidence="1">Involved in the modulation of the specificity of the ClpAP-mediated ATP-dependent protein degradation.</text>
</comment>
<dbReference type="GO" id="GO:0006508">
    <property type="term" value="P:proteolysis"/>
    <property type="evidence" value="ECO:0007669"/>
    <property type="project" value="UniProtKB-UniRule"/>
</dbReference>
<comment type="similarity">
    <text evidence="1">Belongs to the ClpS family.</text>
</comment>
<dbReference type="PANTHER" id="PTHR33473">
    <property type="entry name" value="ATP-DEPENDENT CLP PROTEASE ADAPTER PROTEIN CLPS1, CHLOROPLASTIC"/>
    <property type="match status" value="1"/>
</dbReference>
<reference evidence="3 4" key="1">
    <citation type="submission" date="2018-05" db="EMBL/GenBank/DDBJ databases">
        <title>Reference genomes for bee gut microbiota database.</title>
        <authorList>
            <person name="Ellegaard K.M."/>
        </authorList>
    </citation>
    <scope>NUCLEOTIDE SEQUENCE [LARGE SCALE GENOMIC DNA]</scope>
    <source>
        <strain evidence="3 4">ESL0284</strain>
    </source>
</reference>
<keyword evidence="3" id="KW-0645">Protease</keyword>
<comment type="caution">
    <text evidence="3">The sequence shown here is derived from an EMBL/GenBank/DDBJ whole genome shotgun (WGS) entry which is preliminary data.</text>
</comment>
<dbReference type="AlphaFoldDB" id="A0A318N109"/>
<evidence type="ECO:0000313" key="3">
    <source>
        <dbReference type="EMBL" id="PXZ00591.1"/>
    </source>
</evidence>
<dbReference type="Gene3D" id="3.30.1390.10">
    <property type="match status" value="1"/>
</dbReference>
<comment type="subunit">
    <text evidence="1">Binds to the N-terminal domain of the chaperone ClpA.</text>
</comment>
<dbReference type="NCBIfam" id="NF000672">
    <property type="entry name" value="PRK00033.1-5"/>
    <property type="match status" value="1"/>
</dbReference>
<dbReference type="PANTHER" id="PTHR33473:SF19">
    <property type="entry name" value="ATP-DEPENDENT CLP PROTEASE ADAPTER PROTEIN CLPS"/>
    <property type="match status" value="1"/>
</dbReference>
<dbReference type="InterPro" id="IPR014719">
    <property type="entry name" value="Ribosomal_bL12_C/ClpS-like"/>
</dbReference>
<dbReference type="InterPro" id="IPR022935">
    <property type="entry name" value="ClpS"/>
</dbReference>
<name>A0A318N109_9PROT</name>
<keyword evidence="4" id="KW-1185">Reference proteome</keyword>
<organism evidence="3 4">
    <name type="scientific">Commensalibacter melissae</name>
    <dbReference type="NCBI Taxonomy" id="2070537"/>
    <lineage>
        <taxon>Bacteria</taxon>
        <taxon>Pseudomonadati</taxon>
        <taxon>Pseudomonadota</taxon>
        <taxon>Alphaproteobacteria</taxon>
        <taxon>Acetobacterales</taxon>
        <taxon>Acetobacteraceae</taxon>
    </lineage>
</organism>
<proteinExistence type="inferred from homology"/>
<dbReference type="EMBL" id="QGLT01000002">
    <property type="protein sequence ID" value="PXZ00591.1"/>
    <property type="molecule type" value="Genomic_DNA"/>
</dbReference>
<dbReference type="FunFam" id="3.30.1390.10:FF:000002">
    <property type="entry name" value="ATP-dependent Clp protease adapter protein ClpS"/>
    <property type="match status" value="1"/>
</dbReference>
<evidence type="ECO:0000259" key="2">
    <source>
        <dbReference type="Pfam" id="PF02617"/>
    </source>
</evidence>
<dbReference type="InterPro" id="IPR003769">
    <property type="entry name" value="ClpS_core"/>
</dbReference>
<gene>
    <name evidence="1" type="primary">clpS</name>
    <name evidence="3" type="ORF">DK869_04080</name>
</gene>
<dbReference type="OrthoDB" id="9796121at2"/>
<feature type="domain" description="Adaptor protein ClpS core" evidence="2">
    <location>
        <begin position="35"/>
        <end position="113"/>
    </location>
</feature>